<dbReference type="Gene3D" id="3.40.50.150">
    <property type="entry name" value="Vaccinia Virus protein VP39"/>
    <property type="match status" value="1"/>
</dbReference>
<dbReference type="RefSeq" id="WP_120516087.1">
    <property type="nucleotide sequence ID" value="NZ_QXZY01000005.1"/>
</dbReference>
<dbReference type="Pfam" id="PF13649">
    <property type="entry name" value="Methyltransf_25"/>
    <property type="match status" value="1"/>
</dbReference>
<accession>A0A3N4MCH8</accession>
<dbReference type="EMBL" id="RMBX01000004">
    <property type="protein sequence ID" value="RPD41612.1"/>
    <property type="molecule type" value="Genomic_DNA"/>
</dbReference>
<evidence type="ECO:0000313" key="2">
    <source>
        <dbReference type="EMBL" id="RPD41612.1"/>
    </source>
</evidence>
<dbReference type="AlphaFoldDB" id="A0A3N4MCH8"/>
<keyword evidence="2" id="KW-0489">Methyltransferase</keyword>
<dbReference type="GO" id="GO:0032259">
    <property type="term" value="P:methylation"/>
    <property type="evidence" value="ECO:0007669"/>
    <property type="project" value="UniProtKB-KW"/>
</dbReference>
<keyword evidence="2" id="KW-0808">Transferase</keyword>
<protein>
    <submittedName>
        <fullName evidence="2">Class I SAM-dependent methyltransferase</fullName>
    </submittedName>
</protein>
<gene>
    <name evidence="2" type="ORF">EG028_09910</name>
</gene>
<dbReference type="SUPFAM" id="SSF53335">
    <property type="entry name" value="S-adenosyl-L-methionine-dependent methyltransferases"/>
    <property type="match status" value="1"/>
</dbReference>
<dbReference type="InterPro" id="IPR029063">
    <property type="entry name" value="SAM-dependent_MTases_sf"/>
</dbReference>
<feature type="domain" description="Methyltransferase" evidence="1">
    <location>
        <begin position="47"/>
        <end position="139"/>
    </location>
</feature>
<proteinExistence type="predicted"/>
<evidence type="ECO:0000313" key="3">
    <source>
        <dbReference type="Proteomes" id="UP000279089"/>
    </source>
</evidence>
<dbReference type="OrthoDB" id="9804312at2"/>
<name>A0A3N4MCH8_9BACT</name>
<dbReference type="InterPro" id="IPR041698">
    <property type="entry name" value="Methyltransf_25"/>
</dbReference>
<keyword evidence="3" id="KW-1185">Reference proteome</keyword>
<dbReference type="CDD" id="cd02440">
    <property type="entry name" value="AdoMet_MTases"/>
    <property type="match status" value="1"/>
</dbReference>
<evidence type="ECO:0000259" key="1">
    <source>
        <dbReference type="Pfam" id="PF13649"/>
    </source>
</evidence>
<organism evidence="2 3">
    <name type="scientific">Chitinophaga barathri</name>
    <dbReference type="NCBI Taxonomy" id="1647451"/>
    <lineage>
        <taxon>Bacteria</taxon>
        <taxon>Pseudomonadati</taxon>
        <taxon>Bacteroidota</taxon>
        <taxon>Chitinophagia</taxon>
        <taxon>Chitinophagales</taxon>
        <taxon>Chitinophagaceae</taxon>
        <taxon>Chitinophaga</taxon>
    </lineage>
</organism>
<dbReference type="GO" id="GO:0008168">
    <property type="term" value="F:methyltransferase activity"/>
    <property type="evidence" value="ECO:0007669"/>
    <property type="project" value="UniProtKB-KW"/>
</dbReference>
<dbReference type="Proteomes" id="UP000279089">
    <property type="component" value="Unassembled WGS sequence"/>
</dbReference>
<sequence>MNAKDHYDNHLAAFYAWMTGNFETKQQEQEAYFTRKHITPSGNRVAVDLGAGHGLQTISLANLGFTVFAVDFNQHLLSELNARAKGMPVRTILANLTNSAQYAMDAELITCMGDTLTHLESVQQVSTLLEQWQRMLPASGKLVLSFRDLTQELHGEERFIPVKAEDERIHTCFLEYFPGFVRVFDVLMEKINGQWIQKVSSYQKLRLGIEQVKMMLTAAGFNVLDHEVIARMHYLVAEKNRG</sequence>
<reference evidence="3" key="1">
    <citation type="submission" date="2018-11" db="EMBL/GenBank/DDBJ databases">
        <title>Chitinophaga lutea sp.nov., isolate from arsenic contaminated soil.</title>
        <authorList>
            <person name="Zong Y."/>
        </authorList>
    </citation>
    <scope>NUCLEOTIDE SEQUENCE [LARGE SCALE GENOMIC DNA]</scope>
    <source>
        <strain evidence="3">YLT18</strain>
    </source>
</reference>
<comment type="caution">
    <text evidence="2">The sequence shown here is derived from an EMBL/GenBank/DDBJ whole genome shotgun (WGS) entry which is preliminary data.</text>
</comment>